<name>A0ABQ5AMQ8_9ASTR</name>
<reference evidence="1" key="2">
    <citation type="submission" date="2022-01" db="EMBL/GenBank/DDBJ databases">
        <authorList>
            <person name="Yamashiro T."/>
            <person name="Shiraishi A."/>
            <person name="Satake H."/>
            <person name="Nakayama K."/>
        </authorList>
    </citation>
    <scope>NUCLEOTIDE SEQUENCE</scope>
</reference>
<organism evidence="1 2">
    <name type="scientific">Tanacetum coccineum</name>
    <dbReference type="NCBI Taxonomy" id="301880"/>
    <lineage>
        <taxon>Eukaryota</taxon>
        <taxon>Viridiplantae</taxon>
        <taxon>Streptophyta</taxon>
        <taxon>Embryophyta</taxon>
        <taxon>Tracheophyta</taxon>
        <taxon>Spermatophyta</taxon>
        <taxon>Magnoliopsida</taxon>
        <taxon>eudicotyledons</taxon>
        <taxon>Gunneridae</taxon>
        <taxon>Pentapetalae</taxon>
        <taxon>asterids</taxon>
        <taxon>campanulids</taxon>
        <taxon>Asterales</taxon>
        <taxon>Asteraceae</taxon>
        <taxon>Asteroideae</taxon>
        <taxon>Anthemideae</taxon>
        <taxon>Anthemidinae</taxon>
        <taxon>Tanacetum</taxon>
    </lineage>
</organism>
<evidence type="ECO:0000313" key="1">
    <source>
        <dbReference type="EMBL" id="GJT02214.1"/>
    </source>
</evidence>
<gene>
    <name evidence="1" type="ORF">Tco_0823383</name>
</gene>
<dbReference type="Proteomes" id="UP001151760">
    <property type="component" value="Unassembled WGS sequence"/>
</dbReference>
<protein>
    <submittedName>
        <fullName evidence="1">Uncharacterized protein</fullName>
    </submittedName>
</protein>
<proteinExistence type="predicted"/>
<comment type="caution">
    <text evidence="1">The sequence shown here is derived from an EMBL/GenBank/DDBJ whole genome shotgun (WGS) entry which is preliminary data.</text>
</comment>
<sequence>MRWQRASPCSTRRYDMWENRSSSTSDPRLFTMVVIENGIHGYLFLLQHQNLYVDAQSMFVAIKARFGGNDATKKTQKALLKQQYENFNAYDSSESLDLSSDKAEDEIQCQHGLMVHSQKILSQITDKSKKGFGYNAVPTPHPLILNRPTPLDLPYSGLEEFKQPD</sequence>
<accession>A0ABQ5AMQ8</accession>
<keyword evidence="2" id="KW-1185">Reference proteome</keyword>
<dbReference type="EMBL" id="BQNB010012332">
    <property type="protein sequence ID" value="GJT02214.1"/>
    <property type="molecule type" value="Genomic_DNA"/>
</dbReference>
<reference evidence="1" key="1">
    <citation type="journal article" date="2022" name="Int. J. Mol. Sci.">
        <title>Draft Genome of Tanacetum Coccineum: Genomic Comparison of Closely Related Tanacetum-Family Plants.</title>
        <authorList>
            <person name="Yamashiro T."/>
            <person name="Shiraishi A."/>
            <person name="Nakayama K."/>
            <person name="Satake H."/>
        </authorList>
    </citation>
    <scope>NUCLEOTIDE SEQUENCE</scope>
</reference>
<evidence type="ECO:0000313" key="2">
    <source>
        <dbReference type="Proteomes" id="UP001151760"/>
    </source>
</evidence>